<keyword evidence="1" id="KW-0732">Signal</keyword>
<accession>A0A0J5IKW0</accession>
<dbReference type="SUPFAM" id="SSF56925">
    <property type="entry name" value="OMPA-like"/>
    <property type="match status" value="1"/>
</dbReference>
<dbReference type="InterPro" id="IPR054536">
    <property type="entry name" value="HphA_C"/>
</dbReference>
<dbReference type="Proteomes" id="UP000036277">
    <property type="component" value="Unassembled WGS sequence"/>
</dbReference>
<dbReference type="OrthoDB" id="8607327at2"/>
<dbReference type="InterPro" id="IPR054843">
    <property type="entry name" value="Slam_hemophilin_C"/>
</dbReference>
<evidence type="ECO:0000259" key="2">
    <source>
        <dbReference type="Pfam" id="PF22828"/>
    </source>
</evidence>
<dbReference type="RefSeq" id="WP_047964673.1">
    <property type="nucleotide sequence ID" value="NZ_CAWMBG010000142.1"/>
</dbReference>
<reference evidence="4 5" key="1">
    <citation type="submission" date="2015-06" db="EMBL/GenBank/DDBJ databases">
        <title>Draft Whole-Genome Sequence of the Entomopathogenic Bacterium Xenorhabdus khoisanae.</title>
        <authorList>
            <person name="Naidoo S."/>
            <person name="Featherston J."/>
            <person name="Gray V.M."/>
        </authorList>
    </citation>
    <scope>NUCLEOTIDE SEQUENCE [LARGE SCALE GENOMIC DNA]</scope>
    <source>
        <strain evidence="4 5">MCB</strain>
    </source>
</reference>
<evidence type="ECO:0000313" key="4">
    <source>
        <dbReference type="EMBL" id="KMJ43815.1"/>
    </source>
</evidence>
<dbReference type="NCBIfam" id="NF041636">
    <property type="entry name" value="slam_lipo"/>
    <property type="match status" value="1"/>
</dbReference>
<dbReference type="InterPro" id="IPR054535">
    <property type="entry name" value="HphA_N"/>
</dbReference>
<feature type="chain" id="PRO_5005261656" evidence="1">
    <location>
        <begin position="23"/>
        <end position="236"/>
    </location>
</feature>
<keyword evidence="5" id="KW-1185">Reference proteome</keyword>
<dbReference type="Pfam" id="PF22828">
    <property type="entry name" value="HphA_N"/>
    <property type="match status" value="1"/>
</dbReference>
<sequence>MKKINILIAVLGILGLITQAQAKIGYGISQTETDPHLTIGEKDGEPAIGISIVNNGELYTASYLKTLATRDKNGVYRFKLEHASGFKNQYADIVQVPNSEVYFGEWAQTTPDKSDKTHTVFYAGKDVTTNMPKGGTATYTTTGISQYNGNNRLSGELTADFDRQKLTGSLSNSSRKISLDADINSDAGFSGKATADDHINGRTEGKFFGDSASSLAGYATFDSDRSKDTAFGGTKK</sequence>
<proteinExistence type="predicted"/>
<dbReference type="EMBL" id="LFCV01000142">
    <property type="protein sequence ID" value="KMJ43815.1"/>
    <property type="molecule type" value="Genomic_DNA"/>
</dbReference>
<feature type="domain" description="HphA N-terminal heme-binding" evidence="2">
    <location>
        <begin position="20"/>
        <end position="119"/>
    </location>
</feature>
<feature type="signal peptide" evidence="1">
    <location>
        <begin position="1"/>
        <end position="22"/>
    </location>
</feature>
<dbReference type="InterPro" id="IPR011250">
    <property type="entry name" value="OMP/PagP_B-barrel"/>
</dbReference>
<name>A0A0J5IKW0_9GAMM</name>
<evidence type="ECO:0000259" key="3">
    <source>
        <dbReference type="Pfam" id="PF22829"/>
    </source>
</evidence>
<feature type="domain" description="HphA C-terminal" evidence="3">
    <location>
        <begin position="129"/>
        <end position="235"/>
    </location>
</feature>
<organism evidence="4 5">
    <name type="scientific">Xenorhabdus khoisanae</name>
    <dbReference type="NCBI Taxonomy" id="880157"/>
    <lineage>
        <taxon>Bacteria</taxon>
        <taxon>Pseudomonadati</taxon>
        <taxon>Pseudomonadota</taxon>
        <taxon>Gammaproteobacteria</taxon>
        <taxon>Enterobacterales</taxon>
        <taxon>Morganellaceae</taxon>
        <taxon>Xenorhabdus</taxon>
    </lineage>
</organism>
<dbReference type="Gene3D" id="2.40.160.90">
    <property type="match status" value="1"/>
</dbReference>
<dbReference type="AlphaFoldDB" id="A0A0J5IKW0"/>
<dbReference type="Pfam" id="PF22829">
    <property type="entry name" value="HphA_C"/>
    <property type="match status" value="1"/>
</dbReference>
<protein>
    <submittedName>
        <fullName evidence="4">Uncharacterized protein</fullName>
    </submittedName>
</protein>
<evidence type="ECO:0000313" key="5">
    <source>
        <dbReference type="Proteomes" id="UP000036277"/>
    </source>
</evidence>
<dbReference type="STRING" id="880157.AB204_17585"/>
<gene>
    <name evidence="4" type="ORF">AB204_17585</name>
</gene>
<dbReference type="PATRIC" id="fig|880157.4.peg.3776"/>
<evidence type="ECO:0000256" key="1">
    <source>
        <dbReference type="SAM" id="SignalP"/>
    </source>
</evidence>
<comment type="caution">
    <text evidence="4">The sequence shown here is derived from an EMBL/GenBank/DDBJ whole genome shotgun (WGS) entry which is preliminary data.</text>
</comment>